<accession>A0AAV2AYE2</accession>
<evidence type="ECO:0000313" key="2">
    <source>
        <dbReference type="Proteomes" id="UP001497382"/>
    </source>
</evidence>
<feature type="non-terminal residue" evidence="1">
    <location>
        <position position="62"/>
    </location>
</feature>
<dbReference type="Proteomes" id="UP001497382">
    <property type="component" value="Unassembled WGS sequence"/>
</dbReference>
<name>A0AAV2AYE2_9ARAC</name>
<sequence length="62" mass="7538">MSVVFKNTNQYNIYWTSNTRAFSNEMTYEMKNAPSTQFEGHENQKWMQITSGRFLKDHQWVR</sequence>
<dbReference type="EMBL" id="CAXIEN010000234">
    <property type="protein sequence ID" value="CAL1288621.1"/>
    <property type="molecule type" value="Genomic_DNA"/>
</dbReference>
<organism evidence="1 2">
    <name type="scientific">Larinioides sclopetarius</name>
    <dbReference type="NCBI Taxonomy" id="280406"/>
    <lineage>
        <taxon>Eukaryota</taxon>
        <taxon>Metazoa</taxon>
        <taxon>Ecdysozoa</taxon>
        <taxon>Arthropoda</taxon>
        <taxon>Chelicerata</taxon>
        <taxon>Arachnida</taxon>
        <taxon>Araneae</taxon>
        <taxon>Araneomorphae</taxon>
        <taxon>Entelegynae</taxon>
        <taxon>Araneoidea</taxon>
        <taxon>Araneidae</taxon>
        <taxon>Larinioides</taxon>
    </lineage>
</organism>
<evidence type="ECO:0000313" key="1">
    <source>
        <dbReference type="EMBL" id="CAL1288621.1"/>
    </source>
</evidence>
<dbReference type="AlphaFoldDB" id="A0AAV2AYE2"/>
<gene>
    <name evidence="1" type="ORF">LARSCL_LOCUS15449</name>
</gene>
<proteinExistence type="predicted"/>
<comment type="caution">
    <text evidence="1">The sequence shown here is derived from an EMBL/GenBank/DDBJ whole genome shotgun (WGS) entry which is preliminary data.</text>
</comment>
<protein>
    <submittedName>
        <fullName evidence="1">Uncharacterized protein</fullName>
    </submittedName>
</protein>
<keyword evidence="2" id="KW-1185">Reference proteome</keyword>
<reference evidence="1 2" key="1">
    <citation type="submission" date="2024-04" db="EMBL/GenBank/DDBJ databases">
        <authorList>
            <person name="Rising A."/>
            <person name="Reimegard J."/>
            <person name="Sonavane S."/>
            <person name="Akerstrom W."/>
            <person name="Nylinder S."/>
            <person name="Hedman E."/>
            <person name="Kallberg Y."/>
        </authorList>
    </citation>
    <scope>NUCLEOTIDE SEQUENCE [LARGE SCALE GENOMIC DNA]</scope>
</reference>